<dbReference type="Proteomes" id="UP000221024">
    <property type="component" value="Unassembled WGS sequence"/>
</dbReference>
<feature type="transmembrane region" description="Helical" evidence="6">
    <location>
        <begin position="101"/>
        <end position="123"/>
    </location>
</feature>
<dbReference type="EMBL" id="PDEP01000004">
    <property type="protein sequence ID" value="PEN07868.1"/>
    <property type="molecule type" value="Genomic_DNA"/>
</dbReference>
<evidence type="ECO:0000313" key="9">
    <source>
        <dbReference type="Proteomes" id="UP000221024"/>
    </source>
</evidence>
<dbReference type="OrthoDB" id="9771198at2"/>
<dbReference type="InterPro" id="IPR002645">
    <property type="entry name" value="STAS_dom"/>
</dbReference>
<dbReference type="Pfam" id="PF01740">
    <property type="entry name" value="STAS"/>
    <property type="match status" value="1"/>
</dbReference>
<feature type="region of interest" description="Disordered" evidence="5">
    <location>
        <begin position="556"/>
        <end position="585"/>
    </location>
</feature>
<dbReference type="GO" id="GO:0016020">
    <property type="term" value="C:membrane"/>
    <property type="evidence" value="ECO:0007669"/>
    <property type="project" value="UniProtKB-SubCell"/>
</dbReference>
<dbReference type="NCBIfam" id="TIGR00815">
    <property type="entry name" value="sulP"/>
    <property type="match status" value="1"/>
</dbReference>
<comment type="subcellular location">
    <subcellularLocation>
        <location evidence="1">Membrane</location>
        <topology evidence="1">Multi-pass membrane protein</topology>
    </subcellularLocation>
</comment>
<dbReference type="GO" id="GO:0055085">
    <property type="term" value="P:transmembrane transport"/>
    <property type="evidence" value="ECO:0007669"/>
    <property type="project" value="InterPro"/>
</dbReference>
<evidence type="ECO:0000256" key="1">
    <source>
        <dbReference type="ARBA" id="ARBA00004141"/>
    </source>
</evidence>
<feature type="transmembrane region" description="Helical" evidence="6">
    <location>
        <begin position="181"/>
        <end position="199"/>
    </location>
</feature>
<feature type="transmembrane region" description="Helical" evidence="6">
    <location>
        <begin position="76"/>
        <end position="95"/>
    </location>
</feature>
<feature type="transmembrane region" description="Helical" evidence="6">
    <location>
        <begin position="356"/>
        <end position="378"/>
    </location>
</feature>
<evidence type="ECO:0000256" key="4">
    <source>
        <dbReference type="ARBA" id="ARBA00023136"/>
    </source>
</evidence>
<evidence type="ECO:0000256" key="6">
    <source>
        <dbReference type="SAM" id="Phobius"/>
    </source>
</evidence>
<dbReference type="InterPro" id="IPR011547">
    <property type="entry name" value="SLC26A/SulP_dom"/>
</dbReference>
<gene>
    <name evidence="8" type="ORF">CRI93_05320</name>
</gene>
<feature type="transmembrane region" description="Helical" evidence="6">
    <location>
        <begin position="53"/>
        <end position="69"/>
    </location>
</feature>
<keyword evidence="3 6" id="KW-1133">Transmembrane helix</keyword>
<dbReference type="InterPro" id="IPR001902">
    <property type="entry name" value="SLC26A/SulP_fam"/>
</dbReference>
<dbReference type="Gene3D" id="3.30.750.24">
    <property type="entry name" value="STAS domain"/>
    <property type="match status" value="1"/>
</dbReference>
<sequence length="585" mass="62296">MLARLRDALPLLDQLTQYSADHLKSDLSAGLTVGVMLIPQGMAYALIAGLPPIYGLYASLIPLLGYAIFGTSRQLAVGPVAIVSLLVAASVAPMAEGDPNRYIMLALTLTLMVGVLQLAMGLLRFGFLVNFLSHPVLSGFTSAAALVIGFSQLKHLLGVDIERSNYIHEILWAAAQQWEAIHLPTVMLGVVGIIILLMLKRWSKAIPGALVVVVLGTGAIWLFGGNQAGVSIVGEVPGGLPRFVIPAFSWADVQALIPGALTISLIGFMESIAVAKVYARRNGYSLDANKELVGLGVANMAGAFFQSYPTTGGFSRTAVNADAGAKTNVAGIISAVVIALTLLFLTPLFYYMPNAILASIVMVAVAGLVDWEEAMYLWRVDRRDLALMALTFVATLTLGIEEGILAGVIVSLVAIIYQSATPHTAIMGRLPDSTTYRNLKRSPNAITRADVMIVRMDAALYFANVSTFKDLVSEIDMNNDALRAIVIDMYPVNRVDSTAAHALHEIIAVCHENGIDLYLAGLKGPVHDVLSRAGVIHELGPQHLFHEVHAAVQAAEAAHRSDASGNGTASDTERSETERPAEVSS</sequence>
<proteinExistence type="predicted"/>
<keyword evidence="4 6" id="KW-0472">Membrane</keyword>
<evidence type="ECO:0000256" key="2">
    <source>
        <dbReference type="ARBA" id="ARBA00022692"/>
    </source>
</evidence>
<comment type="caution">
    <text evidence="8">The sequence shown here is derived from an EMBL/GenBank/DDBJ whole genome shotgun (WGS) entry which is preliminary data.</text>
</comment>
<dbReference type="PANTHER" id="PTHR11814">
    <property type="entry name" value="SULFATE TRANSPORTER"/>
    <property type="match status" value="1"/>
</dbReference>
<feature type="transmembrane region" description="Helical" evidence="6">
    <location>
        <begin position="255"/>
        <end position="275"/>
    </location>
</feature>
<reference evidence="8 9" key="1">
    <citation type="submission" date="2017-10" db="EMBL/GenBank/DDBJ databases">
        <title>Draft genome of Longimonas halophila.</title>
        <authorList>
            <person name="Goh K.M."/>
            <person name="Shamsir M.S."/>
            <person name="Lim S.W."/>
        </authorList>
    </citation>
    <scope>NUCLEOTIDE SEQUENCE [LARGE SCALE GENOMIC DNA]</scope>
    <source>
        <strain evidence="8 9">KCTC 42399</strain>
    </source>
</reference>
<accession>A0A2H3NMD3</accession>
<feature type="transmembrane region" description="Helical" evidence="6">
    <location>
        <begin position="206"/>
        <end position="224"/>
    </location>
</feature>
<feature type="transmembrane region" description="Helical" evidence="6">
    <location>
        <begin position="135"/>
        <end position="153"/>
    </location>
</feature>
<dbReference type="InterPro" id="IPR036513">
    <property type="entry name" value="STAS_dom_sf"/>
</dbReference>
<dbReference type="SUPFAM" id="SSF52091">
    <property type="entry name" value="SpoIIaa-like"/>
    <property type="match status" value="1"/>
</dbReference>
<keyword evidence="2 6" id="KW-0812">Transmembrane</keyword>
<dbReference type="PROSITE" id="PS50801">
    <property type="entry name" value="STAS"/>
    <property type="match status" value="1"/>
</dbReference>
<protein>
    <submittedName>
        <fullName evidence="8">Sodium-independent anion transporter</fullName>
    </submittedName>
</protein>
<evidence type="ECO:0000313" key="8">
    <source>
        <dbReference type="EMBL" id="PEN07868.1"/>
    </source>
</evidence>
<feature type="compositionally biased region" description="Basic and acidic residues" evidence="5">
    <location>
        <begin position="571"/>
        <end position="585"/>
    </location>
</feature>
<dbReference type="Pfam" id="PF00916">
    <property type="entry name" value="Sulfate_transp"/>
    <property type="match status" value="1"/>
</dbReference>
<name>A0A2H3NMD3_9BACT</name>
<feature type="domain" description="STAS" evidence="7">
    <location>
        <begin position="441"/>
        <end position="555"/>
    </location>
</feature>
<evidence type="ECO:0000256" key="5">
    <source>
        <dbReference type="SAM" id="MobiDB-lite"/>
    </source>
</evidence>
<dbReference type="AlphaFoldDB" id="A0A2H3NMD3"/>
<evidence type="ECO:0000259" key="7">
    <source>
        <dbReference type="PROSITE" id="PS50801"/>
    </source>
</evidence>
<evidence type="ECO:0000256" key="3">
    <source>
        <dbReference type="ARBA" id="ARBA00022989"/>
    </source>
</evidence>
<feature type="transmembrane region" description="Helical" evidence="6">
    <location>
        <begin position="385"/>
        <end position="417"/>
    </location>
</feature>
<keyword evidence="9" id="KW-1185">Reference proteome</keyword>
<dbReference type="CDD" id="cd07042">
    <property type="entry name" value="STAS_SulP_like_sulfate_transporter"/>
    <property type="match status" value="1"/>
</dbReference>
<dbReference type="RefSeq" id="WP_098061591.1">
    <property type="nucleotide sequence ID" value="NZ_PDEP01000004.1"/>
</dbReference>
<feature type="transmembrane region" description="Helical" evidence="6">
    <location>
        <begin position="329"/>
        <end position="350"/>
    </location>
</feature>
<organism evidence="8 9">
    <name type="scientific">Longimonas halophila</name>
    <dbReference type="NCBI Taxonomy" id="1469170"/>
    <lineage>
        <taxon>Bacteria</taxon>
        <taxon>Pseudomonadati</taxon>
        <taxon>Rhodothermota</taxon>
        <taxon>Rhodothermia</taxon>
        <taxon>Rhodothermales</taxon>
        <taxon>Salisaetaceae</taxon>
        <taxon>Longimonas</taxon>
    </lineage>
</organism>